<sequence>MPSPDQLNAAANLSPRERSAFKSLIGELNDAGIAAEFIGSPEGQPEKYPPGLTVDGHLRIDFQDYYVDHTILPLPHSAILPAAMSEIEERLFCALEKVRELHASDGFVVTVVPQVNKKDKTRRRYYKKVLAIAFLAAALNRNVSSRELWGDGDDDWTSTEIYDFRNEDRQVVFAYRNPLTLSYSIADSTWLAEQGALGPVAEAIRKKSGNQLMRAKALGIQVALLVDARRSPDPKEPVLWFVDTAAAAAMMNDISASYPGVIARAWLLRDNERAVPIFPHTTRLLS</sequence>
<keyword evidence="2" id="KW-1185">Reference proteome</keyword>
<evidence type="ECO:0000313" key="2">
    <source>
        <dbReference type="Proteomes" id="UP000295258"/>
    </source>
</evidence>
<evidence type="ECO:0000313" key="1">
    <source>
        <dbReference type="EMBL" id="TDC91034.1"/>
    </source>
</evidence>
<dbReference type="RefSeq" id="WP_132605273.1">
    <property type="nucleotide sequence ID" value="NZ_SMKO01000211.1"/>
</dbReference>
<reference evidence="1 2" key="1">
    <citation type="submission" date="2019-03" db="EMBL/GenBank/DDBJ databases">
        <title>Draft genome sequences of novel Actinobacteria.</title>
        <authorList>
            <person name="Sahin N."/>
            <person name="Ay H."/>
            <person name="Saygin H."/>
        </authorList>
    </citation>
    <scope>NUCLEOTIDE SEQUENCE [LARGE SCALE GENOMIC DNA]</scope>
    <source>
        <strain evidence="1 2">KC310</strain>
    </source>
</reference>
<dbReference type="Proteomes" id="UP000295258">
    <property type="component" value="Unassembled WGS sequence"/>
</dbReference>
<comment type="caution">
    <text evidence="1">The sequence shown here is derived from an EMBL/GenBank/DDBJ whole genome shotgun (WGS) entry which is preliminary data.</text>
</comment>
<gene>
    <name evidence="1" type="ORF">E1292_43005</name>
</gene>
<proteinExistence type="predicted"/>
<dbReference type="EMBL" id="SMKO01000211">
    <property type="protein sequence ID" value="TDC91034.1"/>
    <property type="molecule type" value="Genomic_DNA"/>
</dbReference>
<protein>
    <submittedName>
        <fullName evidence="1">Uncharacterized protein</fullName>
    </submittedName>
</protein>
<accession>A0A4R4UPM8</accession>
<dbReference type="AlphaFoldDB" id="A0A4R4UPM8"/>
<name>A0A4R4UPM8_9ACTN</name>
<organism evidence="1 2">
    <name type="scientific">Nonomuraea deserti</name>
    <dbReference type="NCBI Taxonomy" id="1848322"/>
    <lineage>
        <taxon>Bacteria</taxon>
        <taxon>Bacillati</taxon>
        <taxon>Actinomycetota</taxon>
        <taxon>Actinomycetes</taxon>
        <taxon>Streptosporangiales</taxon>
        <taxon>Streptosporangiaceae</taxon>
        <taxon>Nonomuraea</taxon>
    </lineage>
</organism>